<gene>
    <name evidence="4" type="ORF">GCM10017668_13620</name>
</gene>
<feature type="compositionally biased region" description="Basic and acidic residues" evidence="3">
    <location>
        <begin position="466"/>
        <end position="480"/>
    </location>
</feature>
<proteinExistence type="predicted"/>
<evidence type="ECO:0000256" key="2">
    <source>
        <dbReference type="ARBA" id="ARBA00044777"/>
    </source>
</evidence>
<dbReference type="PANTHER" id="PTHR33969:SF2">
    <property type="entry name" value="SEGREGATION AND CONDENSATION PROTEIN A"/>
    <property type="match status" value="1"/>
</dbReference>
<feature type="region of interest" description="Disordered" evidence="3">
    <location>
        <begin position="1"/>
        <end position="145"/>
    </location>
</feature>
<evidence type="ECO:0000313" key="4">
    <source>
        <dbReference type="EMBL" id="BCL19519.1"/>
    </source>
</evidence>
<evidence type="ECO:0000313" key="5">
    <source>
        <dbReference type="Proteomes" id="UP000516373"/>
    </source>
</evidence>
<keyword evidence="1" id="KW-0159">Chromosome partition</keyword>
<feature type="compositionally biased region" description="Pro residues" evidence="3">
    <location>
        <begin position="1"/>
        <end position="12"/>
    </location>
</feature>
<reference evidence="4 5" key="1">
    <citation type="journal article" date="2014" name="Int. J. Syst. Evol. Microbiol.">
        <title>Complete genome sequence of Corynebacterium casei LMG S-19264T (=DSM 44701T), isolated from a smear-ripened cheese.</title>
        <authorList>
            <consortium name="US DOE Joint Genome Institute (JGI-PGF)"/>
            <person name="Walter F."/>
            <person name="Albersmeier A."/>
            <person name="Kalinowski J."/>
            <person name="Ruckert C."/>
        </authorList>
    </citation>
    <scope>NUCLEOTIDE SEQUENCE [LARGE SCALE GENOMIC DNA]</scope>
    <source>
        <strain evidence="4 5">JCM 4255</strain>
    </source>
</reference>
<dbReference type="AlphaFoldDB" id="A0A7G1N9S5"/>
<accession>A0A7G1N9S5</accession>
<sequence>MTSNASPPPPGGPAGRRRALGRGPGAPRTAPPAERPEAETPETTPQEAGPPPSQEQADPTTAPAELRAGTVADGSLPSGGDVGPAGLAAPVTEPSSSPHSAGQAASPTRSPAESSGTSVEGDGTVPSAELRVGTVGNGPLPESEGVARAGLADPVAEPVTGRAGSLEAAVTGPVDAAGPVVLPAGQAVPEEVSASAPGSPAPAGDAGAAADDGVFKVRLANFEGPFDLLLQLISRHKMDVTEVALSKVTDEFMAHIRAMGPDWDLDETTEFLVVAATLLDLKAARLLPAAEVEDEGDLALLEARDLLFARLLQYRAYKQIADIFSGRLDDEARRYPRTVGLEAHHAELLPDVVISIGAEGFAKLAVKAMQPRPKPQVYVDHIHAPLVSVQEQARLVVARLRELGEASFQVLVADTDDTLTVVARFLALLELYREKAVALEQETALGDLLVRWTGGDGDETPTVTDEFDRPPEPPKEEKKA</sequence>
<dbReference type="KEGG" id="stui:GCM10017668_13620"/>
<dbReference type="Proteomes" id="UP000516373">
    <property type="component" value="Chromosome"/>
</dbReference>
<dbReference type="InterPro" id="IPR003768">
    <property type="entry name" value="ScpA"/>
</dbReference>
<dbReference type="GO" id="GO:0007059">
    <property type="term" value="P:chromosome segregation"/>
    <property type="evidence" value="ECO:0007669"/>
    <property type="project" value="UniProtKB-KW"/>
</dbReference>
<dbReference type="Gene3D" id="6.10.250.2410">
    <property type="match status" value="1"/>
</dbReference>
<evidence type="ECO:0000256" key="1">
    <source>
        <dbReference type="ARBA" id="ARBA00022829"/>
    </source>
</evidence>
<evidence type="ECO:0000256" key="3">
    <source>
        <dbReference type="SAM" id="MobiDB-lite"/>
    </source>
</evidence>
<dbReference type="Pfam" id="PF02616">
    <property type="entry name" value="SMC_ScpA"/>
    <property type="match status" value="1"/>
</dbReference>
<dbReference type="PANTHER" id="PTHR33969">
    <property type="entry name" value="SEGREGATION AND CONDENSATION PROTEIN A"/>
    <property type="match status" value="1"/>
</dbReference>
<feature type="region of interest" description="Disordered" evidence="3">
    <location>
        <begin position="454"/>
        <end position="480"/>
    </location>
</feature>
<protein>
    <recommendedName>
        <fullName evidence="2">Segregation and condensation protein A</fullName>
    </recommendedName>
</protein>
<feature type="compositionally biased region" description="Polar residues" evidence="3">
    <location>
        <begin position="93"/>
        <end position="118"/>
    </location>
</feature>
<name>A0A7G1N9S5_9ACTN</name>
<organism evidence="4 5">
    <name type="scientific">Streptomyces tuirus</name>
    <dbReference type="NCBI Taxonomy" id="68278"/>
    <lineage>
        <taxon>Bacteria</taxon>
        <taxon>Bacillati</taxon>
        <taxon>Actinomycetota</taxon>
        <taxon>Actinomycetes</taxon>
        <taxon>Kitasatosporales</taxon>
        <taxon>Streptomycetaceae</taxon>
        <taxon>Streptomyces</taxon>
    </lineage>
</organism>
<dbReference type="EMBL" id="AP023439">
    <property type="protein sequence ID" value="BCL19519.1"/>
    <property type="molecule type" value="Genomic_DNA"/>
</dbReference>